<keyword evidence="7" id="KW-1185">Reference proteome</keyword>
<dbReference type="AlphaFoldDB" id="A0A1Q9LSZ9"/>
<dbReference type="Pfam" id="PF13564">
    <property type="entry name" value="DoxX_2"/>
    <property type="match status" value="1"/>
</dbReference>
<keyword evidence="2 5" id="KW-0812">Transmembrane</keyword>
<evidence type="ECO:0000313" key="7">
    <source>
        <dbReference type="Proteomes" id="UP000186040"/>
    </source>
</evidence>
<evidence type="ECO:0000313" key="6">
    <source>
        <dbReference type="EMBL" id="OLR95114.1"/>
    </source>
</evidence>
<reference evidence="6 7" key="1">
    <citation type="submission" date="2016-10" db="EMBL/GenBank/DDBJ databases">
        <title>The Draft Genome Sequence of Actinokineospora bangkokensis 44EHWT reveals the biosynthetic pathway of antifungal compounds Thailandins with unusual extender unit butylmalonyl-CoA.</title>
        <authorList>
            <person name="Greule A."/>
            <person name="Intra B."/>
            <person name="Flemming S."/>
            <person name="Rommel M.G."/>
            <person name="Panbangred W."/>
            <person name="Bechthold A."/>
        </authorList>
    </citation>
    <scope>NUCLEOTIDE SEQUENCE [LARGE SCALE GENOMIC DNA]</scope>
    <source>
        <strain evidence="6 7">44EHW</strain>
    </source>
</reference>
<name>A0A1Q9LSZ9_9PSEU</name>
<evidence type="ECO:0000256" key="1">
    <source>
        <dbReference type="ARBA" id="ARBA00004141"/>
    </source>
</evidence>
<feature type="transmembrane region" description="Helical" evidence="5">
    <location>
        <begin position="45"/>
        <end position="62"/>
    </location>
</feature>
<proteinExistence type="predicted"/>
<keyword evidence="3 5" id="KW-1133">Transmembrane helix</keyword>
<feature type="transmembrane region" description="Helical" evidence="5">
    <location>
        <begin position="99"/>
        <end position="117"/>
    </location>
</feature>
<accession>A0A1Q9LSZ9</accession>
<evidence type="ECO:0000256" key="5">
    <source>
        <dbReference type="SAM" id="Phobius"/>
    </source>
</evidence>
<dbReference type="InterPro" id="IPR032808">
    <property type="entry name" value="DoxX"/>
</dbReference>
<evidence type="ECO:0000256" key="2">
    <source>
        <dbReference type="ARBA" id="ARBA00022692"/>
    </source>
</evidence>
<sequence length="120" mass="12655">MTAAYWVLATLLALFYLYAGAAKVARTRDQLRPVMAWVDTTPMPVVRALGVLEALGAVGLVLPPLSGIAPWLALAAALGFALLQVGATAVHLRMGDRQVTLNTTLLLAAAATAWLSTTWL</sequence>
<evidence type="ECO:0000256" key="4">
    <source>
        <dbReference type="ARBA" id="ARBA00023136"/>
    </source>
</evidence>
<comment type="subcellular location">
    <subcellularLocation>
        <location evidence="1">Membrane</location>
        <topology evidence="1">Multi-pass membrane protein</topology>
    </subcellularLocation>
</comment>
<gene>
    <name evidence="6" type="ORF">BJP25_08830</name>
</gene>
<evidence type="ECO:0000256" key="3">
    <source>
        <dbReference type="ARBA" id="ARBA00022989"/>
    </source>
</evidence>
<comment type="caution">
    <text evidence="6">The sequence shown here is derived from an EMBL/GenBank/DDBJ whole genome shotgun (WGS) entry which is preliminary data.</text>
</comment>
<protein>
    <recommendedName>
        <fullName evidence="8">DoxX family protein</fullName>
    </recommendedName>
</protein>
<feature type="transmembrane region" description="Helical" evidence="5">
    <location>
        <begin position="6"/>
        <end position="25"/>
    </location>
</feature>
<evidence type="ECO:0008006" key="8">
    <source>
        <dbReference type="Google" id="ProtNLM"/>
    </source>
</evidence>
<dbReference type="EMBL" id="MKQR01000005">
    <property type="protein sequence ID" value="OLR95114.1"/>
    <property type="molecule type" value="Genomic_DNA"/>
</dbReference>
<feature type="transmembrane region" description="Helical" evidence="5">
    <location>
        <begin position="68"/>
        <end position="92"/>
    </location>
</feature>
<keyword evidence="4 5" id="KW-0472">Membrane</keyword>
<dbReference type="STRING" id="1193682.BJP25_08830"/>
<organism evidence="6 7">
    <name type="scientific">Actinokineospora bangkokensis</name>
    <dbReference type="NCBI Taxonomy" id="1193682"/>
    <lineage>
        <taxon>Bacteria</taxon>
        <taxon>Bacillati</taxon>
        <taxon>Actinomycetota</taxon>
        <taxon>Actinomycetes</taxon>
        <taxon>Pseudonocardiales</taxon>
        <taxon>Pseudonocardiaceae</taxon>
        <taxon>Actinokineospora</taxon>
    </lineage>
</organism>
<dbReference type="Proteomes" id="UP000186040">
    <property type="component" value="Unassembled WGS sequence"/>
</dbReference>
<dbReference type="GO" id="GO:0016020">
    <property type="term" value="C:membrane"/>
    <property type="evidence" value="ECO:0007669"/>
    <property type="project" value="UniProtKB-SubCell"/>
</dbReference>